<evidence type="ECO:0000256" key="5">
    <source>
        <dbReference type="HAMAP-Rule" id="MF_00724"/>
    </source>
</evidence>
<keyword evidence="7" id="KW-1185">Reference proteome</keyword>
<name>A0A2N5X1C6_9GAMM</name>
<comment type="caution">
    <text evidence="6">The sequence shown here is derived from an EMBL/GenBank/DDBJ whole genome shotgun (WGS) entry which is preliminary data.</text>
</comment>
<evidence type="ECO:0000256" key="2">
    <source>
        <dbReference type="ARBA" id="ARBA00009272"/>
    </source>
</evidence>
<sequence>MSNVEINQVLAQMRAMSAVAASETSGPADDAAGPDFGEVMKQSIQQVNEAQAEGRRLATAFESGDPSVELPEVMVALQKASISFQAMSQVRNKLLSAYQEVMNMQV</sequence>
<dbReference type="GO" id="GO:0003774">
    <property type="term" value="F:cytoskeletal motor activity"/>
    <property type="evidence" value="ECO:0007669"/>
    <property type="project" value="InterPro"/>
</dbReference>
<keyword evidence="4 5" id="KW-0975">Bacterial flagellum</keyword>
<dbReference type="GO" id="GO:0005198">
    <property type="term" value="F:structural molecule activity"/>
    <property type="evidence" value="ECO:0007669"/>
    <property type="project" value="UniProtKB-UniRule"/>
</dbReference>
<comment type="subcellular location">
    <subcellularLocation>
        <location evidence="1 5">Bacterial flagellum basal body</location>
    </subcellularLocation>
</comment>
<dbReference type="Pfam" id="PF02049">
    <property type="entry name" value="FliE"/>
    <property type="match status" value="1"/>
</dbReference>
<dbReference type="PANTHER" id="PTHR34653:SF1">
    <property type="entry name" value="FLAGELLAR HOOK-BASAL BODY COMPLEX PROTEIN FLIE"/>
    <property type="match status" value="1"/>
</dbReference>
<dbReference type="GO" id="GO:0071973">
    <property type="term" value="P:bacterial-type flagellum-dependent cell motility"/>
    <property type="evidence" value="ECO:0007669"/>
    <property type="project" value="InterPro"/>
</dbReference>
<keyword evidence="6" id="KW-0966">Cell projection</keyword>
<proteinExistence type="inferred from homology"/>
<reference evidence="6 7" key="1">
    <citation type="submission" date="2018-01" db="EMBL/GenBank/DDBJ databases">
        <title>The draft genome sequence of Halioglobus lutimaris HF004.</title>
        <authorList>
            <person name="Du Z.-J."/>
            <person name="Shi M.-J."/>
        </authorList>
    </citation>
    <scope>NUCLEOTIDE SEQUENCE [LARGE SCALE GENOMIC DNA]</scope>
    <source>
        <strain evidence="6 7">HF004</strain>
    </source>
</reference>
<keyword evidence="6" id="KW-0969">Cilium</keyword>
<gene>
    <name evidence="5" type="primary">fliE</name>
    <name evidence="6" type="ORF">C0039_12925</name>
</gene>
<dbReference type="RefSeq" id="WP_075999249.1">
    <property type="nucleotide sequence ID" value="NZ_PKUS01000016.1"/>
</dbReference>
<evidence type="ECO:0000313" key="7">
    <source>
        <dbReference type="Proteomes" id="UP000235005"/>
    </source>
</evidence>
<dbReference type="AlphaFoldDB" id="A0A2N5X1C6"/>
<dbReference type="InterPro" id="IPR001624">
    <property type="entry name" value="FliE"/>
</dbReference>
<dbReference type="GO" id="GO:0009425">
    <property type="term" value="C:bacterial-type flagellum basal body"/>
    <property type="evidence" value="ECO:0007669"/>
    <property type="project" value="UniProtKB-SubCell"/>
</dbReference>
<dbReference type="HAMAP" id="MF_00724">
    <property type="entry name" value="FliE"/>
    <property type="match status" value="1"/>
</dbReference>
<evidence type="ECO:0000313" key="6">
    <source>
        <dbReference type="EMBL" id="PLW68294.1"/>
    </source>
</evidence>
<protein>
    <recommendedName>
        <fullName evidence="3 5">Flagellar hook-basal body complex protein FliE</fullName>
    </recommendedName>
</protein>
<dbReference type="Proteomes" id="UP000235005">
    <property type="component" value="Unassembled WGS sequence"/>
</dbReference>
<dbReference type="EMBL" id="PKUS01000016">
    <property type="protein sequence ID" value="PLW68294.1"/>
    <property type="molecule type" value="Genomic_DNA"/>
</dbReference>
<dbReference type="NCBIfam" id="TIGR00205">
    <property type="entry name" value="fliE"/>
    <property type="match status" value="1"/>
</dbReference>
<evidence type="ECO:0000256" key="3">
    <source>
        <dbReference type="ARBA" id="ARBA00018024"/>
    </source>
</evidence>
<keyword evidence="6" id="KW-0282">Flagellum</keyword>
<evidence type="ECO:0000256" key="4">
    <source>
        <dbReference type="ARBA" id="ARBA00023143"/>
    </source>
</evidence>
<evidence type="ECO:0000256" key="1">
    <source>
        <dbReference type="ARBA" id="ARBA00004117"/>
    </source>
</evidence>
<dbReference type="PANTHER" id="PTHR34653">
    <property type="match status" value="1"/>
</dbReference>
<accession>A0A2N5X1C6</accession>
<organism evidence="6 7">
    <name type="scientific">Pseudohalioglobus lutimaris</name>
    <dbReference type="NCBI Taxonomy" id="1737061"/>
    <lineage>
        <taxon>Bacteria</taxon>
        <taxon>Pseudomonadati</taxon>
        <taxon>Pseudomonadota</taxon>
        <taxon>Gammaproteobacteria</taxon>
        <taxon>Cellvibrionales</taxon>
        <taxon>Halieaceae</taxon>
        <taxon>Pseudohalioglobus</taxon>
    </lineage>
</organism>
<dbReference type="OrthoDB" id="8909229at2"/>
<dbReference type="PRINTS" id="PR01006">
    <property type="entry name" value="FLGHOOKFLIE"/>
</dbReference>
<comment type="similarity">
    <text evidence="2 5">Belongs to the FliE family.</text>
</comment>